<keyword evidence="2" id="KW-0732">Signal</keyword>
<gene>
    <name evidence="3" type="ORF">niasHT_021115</name>
</gene>
<evidence type="ECO:0000256" key="1">
    <source>
        <dbReference type="SAM" id="MobiDB-lite"/>
    </source>
</evidence>
<sequence>MLPLFPPPIFLLSLFRLLLVSTKSKLVFAACHGQFCHFPSSSLPSLLQSLPSSFARLSIHPSPTQPSAGPEMFGRRKENHSPLPFCVTSSRITSNLH</sequence>
<organism evidence="3 4">
    <name type="scientific">Heterodera trifolii</name>
    <dbReference type="NCBI Taxonomy" id="157864"/>
    <lineage>
        <taxon>Eukaryota</taxon>
        <taxon>Metazoa</taxon>
        <taxon>Ecdysozoa</taxon>
        <taxon>Nematoda</taxon>
        <taxon>Chromadorea</taxon>
        <taxon>Rhabditida</taxon>
        <taxon>Tylenchina</taxon>
        <taxon>Tylenchomorpha</taxon>
        <taxon>Tylenchoidea</taxon>
        <taxon>Heteroderidae</taxon>
        <taxon>Heteroderinae</taxon>
        <taxon>Heterodera</taxon>
    </lineage>
</organism>
<dbReference type="AlphaFoldDB" id="A0ABD2JEY2"/>
<accession>A0ABD2JEY2</accession>
<evidence type="ECO:0000256" key="2">
    <source>
        <dbReference type="SAM" id="SignalP"/>
    </source>
</evidence>
<evidence type="ECO:0008006" key="5">
    <source>
        <dbReference type="Google" id="ProtNLM"/>
    </source>
</evidence>
<evidence type="ECO:0000313" key="3">
    <source>
        <dbReference type="EMBL" id="KAL3089171.1"/>
    </source>
</evidence>
<dbReference type="Proteomes" id="UP001620626">
    <property type="component" value="Unassembled WGS sequence"/>
</dbReference>
<keyword evidence="4" id="KW-1185">Reference proteome</keyword>
<feature type="chain" id="PRO_5044777413" description="Secreted protein" evidence="2">
    <location>
        <begin position="30"/>
        <end position="97"/>
    </location>
</feature>
<comment type="caution">
    <text evidence="3">The sequence shown here is derived from an EMBL/GenBank/DDBJ whole genome shotgun (WGS) entry which is preliminary data.</text>
</comment>
<reference evidence="3 4" key="1">
    <citation type="submission" date="2024-10" db="EMBL/GenBank/DDBJ databases">
        <authorList>
            <person name="Kim D."/>
        </authorList>
    </citation>
    <scope>NUCLEOTIDE SEQUENCE [LARGE SCALE GENOMIC DNA]</scope>
    <source>
        <strain evidence="3">BH-2024</strain>
    </source>
</reference>
<dbReference type="EMBL" id="JBICBT010000987">
    <property type="protein sequence ID" value="KAL3089171.1"/>
    <property type="molecule type" value="Genomic_DNA"/>
</dbReference>
<proteinExistence type="predicted"/>
<feature type="signal peptide" evidence="2">
    <location>
        <begin position="1"/>
        <end position="29"/>
    </location>
</feature>
<name>A0ABD2JEY2_9BILA</name>
<feature type="region of interest" description="Disordered" evidence="1">
    <location>
        <begin position="59"/>
        <end position="97"/>
    </location>
</feature>
<feature type="compositionally biased region" description="Polar residues" evidence="1">
    <location>
        <begin position="87"/>
        <end position="97"/>
    </location>
</feature>
<evidence type="ECO:0000313" key="4">
    <source>
        <dbReference type="Proteomes" id="UP001620626"/>
    </source>
</evidence>
<protein>
    <recommendedName>
        <fullName evidence="5">Secreted protein</fullName>
    </recommendedName>
</protein>